<dbReference type="EMBL" id="JAWXYG010000008">
    <property type="protein sequence ID" value="KAK4264334.1"/>
    <property type="molecule type" value="Genomic_DNA"/>
</dbReference>
<gene>
    <name evidence="8" type="ORF">QN277_025530</name>
</gene>
<comment type="caution">
    <text evidence="8">The sequence shown here is derived from an EMBL/GenBank/DDBJ whole genome shotgun (WGS) entry which is preliminary data.</text>
</comment>
<evidence type="ECO:0000259" key="7">
    <source>
        <dbReference type="PROSITE" id="PS51879"/>
    </source>
</evidence>
<dbReference type="AlphaFoldDB" id="A0AAE1K2Z8"/>
<proteinExistence type="predicted"/>
<dbReference type="InterPro" id="IPR012317">
    <property type="entry name" value="Poly(ADP-ribose)pol_cat_dom"/>
</dbReference>
<keyword evidence="3" id="KW-0346">Stress response</keyword>
<evidence type="ECO:0000313" key="8">
    <source>
        <dbReference type="EMBL" id="KAK4264334.1"/>
    </source>
</evidence>
<dbReference type="GO" id="GO:0003950">
    <property type="term" value="F:NAD+ poly-ADP-ribosyltransferase activity"/>
    <property type="evidence" value="ECO:0007669"/>
    <property type="project" value="InterPro"/>
</dbReference>
<keyword evidence="4" id="KW-0539">Nucleus</keyword>
<feature type="domain" description="PARP catalytic" evidence="6">
    <location>
        <begin position="55"/>
        <end position="284"/>
    </location>
</feature>
<dbReference type="PROSITE" id="PS51059">
    <property type="entry name" value="PARP_CATALYTIC"/>
    <property type="match status" value="1"/>
</dbReference>
<name>A0AAE1K2Z8_9FABA</name>
<dbReference type="GO" id="GO:0005634">
    <property type="term" value="C:nucleus"/>
    <property type="evidence" value="ECO:0007669"/>
    <property type="project" value="UniProtKB-SubCell"/>
</dbReference>
<dbReference type="PANTHER" id="PTHR32263">
    <property type="entry name" value="INACTIVE POLY [ADP-RIBOSE] POLYMERASE SRO4-RELATED"/>
    <property type="match status" value="1"/>
</dbReference>
<evidence type="ECO:0000313" key="9">
    <source>
        <dbReference type="Proteomes" id="UP001293593"/>
    </source>
</evidence>
<evidence type="ECO:0000256" key="3">
    <source>
        <dbReference type="ARBA" id="ARBA00023016"/>
    </source>
</evidence>
<reference evidence="8" key="1">
    <citation type="submission" date="2023-10" db="EMBL/GenBank/DDBJ databases">
        <title>Chromosome-level genome of the transformable northern wattle, Acacia crassicarpa.</title>
        <authorList>
            <person name="Massaro I."/>
            <person name="Sinha N.R."/>
            <person name="Poethig S."/>
            <person name="Leichty A.R."/>
        </authorList>
    </citation>
    <scope>NUCLEOTIDE SEQUENCE</scope>
    <source>
        <strain evidence="8">Acra3RX</strain>
        <tissue evidence="8">Leaf</tissue>
    </source>
</reference>
<dbReference type="SUPFAM" id="SSF56399">
    <property type="entry name" value="ADP-ribosylation"/>
    <property type="match status" value="1"/>
</dbReference>
<evidence type="ECO:0008006" key="10">
    <source>
        <dbReference type="Google" id="ProtNLM"/>
    </source>
</evidence>
<dbReference type="Proteomes" id="UP001293593">
    <property type="component" value="Unassembled WGS sequence"/>
</dbReference>
<dbReference type="Gene3D" id="3.90.228.10">
    <property type="match status" value="1"/>
</dbReference>
<keyword evidence="9" id="KW-1185">Reference proteome</keyword>
<feature type="domain" description="RST" evidence="7">
    <location>
        <begin position="277"/>
        <end position="348"/>
    </location>
</feature>
<accession>A0AAE1K2Z8</accession>
<comment type="subcellular location">
    <subcellularLocation>
        <location evidence="1">Nucleus</location>
    </subcellularLocation>
</comment>
<sequence>MERAIFLHDGNLQMFKFAHPASEQESGDGSTDMNIKKSVWEPASIENSTVSDCESGVSGGNYVPRSLFDEGFVRLGEGDTVHDLIQRRFVLSLGMLGAQTDVVAIHRSACSSVMSQARVQSFQLYLQAMQKSRNGNANLKYAWYGTSGGKEVEEIASHGFGHCGKSQNNNNNKLYGCGLYLSPDDSPLDSVKSCAADKDGLRHLLLCRVILGRTELVHPGSKQCNPSSEDYDSGVDNLSAPTKYVIWCSRMNTHLLPEYVISFRIPQGCLKNEEPSRRPSSPWMPFPTLISVLSKFLPAADIALISKYHKDHRAKKISRHDMIQKVRQVAGDKLLIGVIKSFRDKKTAKACCRNKEGQRMRQQREEGPSYERESAVQRKIEGR</sequence>
<evidence type="ECO:0000256" key="1">
    <source>
        <dbReference type="ARBA" id="ARBA00004123"/>
    </source>
</evidence>
<evidence type="ECO:0000256" key="4">
    <source>
        <dbReference type="ARBA" id="ARBA00023242"/>
    </source>
</evidence>
<dbReference type="Pfam" id="PF00644">
    <property type="entry name" value="PARP"/>
    <property type="match status" value="1"/>
</dbReference>
<dbReference type="PROSITE" id="PS51879">
    <property type="entry name" value="RST"/>
    <property type="match status" value="1"/>
</dbReference>
<dbReference type="InterPro" id="IPR044964">
    <property type="entry name" value="RCD1/SRO1-5"/>
</dbReference>
<dbReference type="InterPro" id="IPR022003">
    <property type="entry name" value="RST"/>
</dbReference>
<evidence type="ECO:0000256" key="5">
    <source>
        <dbReference type="SAM" id="MobiDB-lite"/>
    </source>
</evidence>
<feature type="region of interest" description="Disordered" evidence="5">
    <location>
        <begin position="353"/>
        <end position="383"/>
    </location>
</feature>
<organism evidence="8 9">
    <name type="scientific">Acacia crassicarpa</name>
    <name type="common">northern wattle</name>
    <dbReference type="NCBI Taxonomy" id="499986"/>
    <lineage>
        <taxon>Eukaryota</taxon>
        <taxon>Viridiplantae</taxon>
        <taxon>Streptophyta</taxon>
        <taxon>Embryophyta</taxon>
        <taxon>Tracheophyta</taxon>
        <taxon>Spermatophyta</taxon>
        <taxon>Magnoliopsida</taxon>
        <taxon>eudicotyledons</taxon>
        <taxon>Gunneridae</taxon>
        <taxon>Pentapetalae</taxon>
        <taxon>rosids</taxon>
        <taxon>fabids</taxon>
        <taxon>Fabales</taxon>
        <taxon>Fabaceae</taxon>
        <taxon>Caesalpinioideae</taxon>
        <taxon>mimosoid clade</taxon>
        <taxon>Acacieae</taxon>
        <taxon>Acacia</taxon>
    </lineage>
</organism>
<keyword evidence="2" id="KW-0217">Developmental protein</keyword>
<evidence type="ECO:0000256" key="2">
    <source>
        <dbReference type="ARBA" id="ARBA00022473"/>
    </source>
</evidence>
<dbReference type="PANTHER" id="PTHR32263:SF12">
    <property type="entry name" value="INACTIVE POLY [ADP-RIBOSE] POLYMERASE SRO4-RELATED"/>
    <property type="match status" value="1"/>
</dbReference>
<protein>
    <recommendedName>
        <fullName evidence="10">PARP</fullName>
    </recommendedName>
</protein>
<dbReference type="Pfam" id="PF12174">
    <property type="entry name" value="RST"/>
    <property type="match status" value="1"/>
</dbReference>
<evidence type="ECO:0000259" key="6">
    <source>
        <dbReference type="PROSITE" id="PS51059"/>
    </source>
</evidence>